<protein>
    <submittedName>
        <fullName evidence="5">Uncharacterized protein LOC101849668</fullName>
    </submittedName>
</protein>
<dbReference type="InterPro" id="IPR035976">
    <property type="entry name" value="Sushi/SCR/CCP_sf"/>
</dbReference>
<evidence type="ECO:0000313" key="5">
    <source>
        <dbReference type="RefSeq" id="XP_005113538.1"/>
    </source>
</evidence>
<accession>A0ABM0KBF2</accession>
<dbReference type="InterPro" id="IPR000436">
    <property type="entry name" value="Sushi_SCR_CCP_dom"/>
</dbReference>
<evidence type="ECO:0000313" key="4">
    <source>
        <dbReference type="Proteomes" id="UP000694888"/>
    </source>
</evidence>
<dbReference type="CDD" id="cd00033">
    <property type="entry name" value="CCP"/>
    <property type="match status" value="1"/>
</dbReference>
<dbReference type="RefSeq" id="XP_005113538.1">
    <property type="nucleotide sequence ID" value="XM_005113481.1"/>
</dbReference>
<gene>
    <name evidence="5" type="primary">LOC101849668</name>
</gene>
<feature type="non-terminal residue" evidence="5">
    <location>
        <position position="124"/>
    </location>
</feature>
<name>A0ABM0KBF2_APLCA</name>
<dbReference type="Pfam" id="PF00084">
    <property type="entry name" value="Sushi"/>
    <property type="match status" value="1"/>
</dbReference>
<dbReference type="Proteomes" id="UP000694888">
    <property type="component" value="Unplaced"/>
</dbReference>
<evidence type="ECO:0000256" key="2">
    <source>
        <dbReference type="PROSITE-ProRule" id="PRU00302"/>
    </source>
</evidence>
<keyword evidence="2" id="KW-0768">Sushi</keyword>
<organism evidence="4 5">
    <name type="scientific">Aplysia californica</name>
    <name type="common">California sea hare</name>
    <dbReference type="NCBI Taxonomy" id="6500"/>
    <lineage>
        <taxon>Eukaryota</taxon>
        <taxon>Metazoa</taxon>
        <taxon>Spiralia</taxon>
        <taxon>Lophotrochozoa</taxon>
        <taxon>Mollusca</taxon>
        <taxon>Gastropoda</taxon>
        <taxon>Heterobranchia</taxon>
        <taxon>Euthyneura</taxon>
        <taxon>Tectipleura</taxon>
        <taxon>Aplysiida</taxon>
        <taxon>Aplysioidea</taxon>
        <taxon>Aplysiidae</taxon>
        <taxon>Aplysia</taxon>
    </lineage>
</organism>
<evidence type="ECO:0000259" key="3">
    <source>
        <dbReference type="PROSITE" id="PS50923"/>
    </source>
</evidence>
<comment type="caution">
    <text evidence="2">Lacks conserved residue(s) required for the propagation of feature annotation.</text>
</comment>
<dbReference type="PROSITE" id="PS50923">
    <property type="entry name" value="SUSHI"/>
    <property type="match status" value="1"/>
</dbReference>
<dbReference type="SUPFAM" id="SSF57535">
    <property type="entry name" value="Complement control module/SCR domain"/>
    <property type="match status" value="1"/>
</dbReference>
<reference evidence="5" key="1">
    <citation type="submission" date="2025-08" db="UniProtKB">
        <authorList>
            <consortium name="RefSeq"/>
        </authorList>
    </citation>
    <scope>IDENTIFICATION</scope>
</reference>
<proteinExistence type="predicted"/>
<sequence length="124" mass="13883">MNPGTLSPTSADIMYGEYVTITCDRPGFEPSPVFTRRRQCTYLDQEYKLDGSVQDYECDYVTCGEPPQEAGSRYTQRGGNRFGSTFVFECDTDFELTGSSEVARNSTVTCLRTGQWDFGDLSCT</sequence>
<dbReference type="Gene3D" id="2.10.70.10">
    <property type="entry name" value="Complement Module, domain 1"/>
    <property type="match status" value="1"/>
</dbReference>
<dbReference type="SMART" id="SM00032">
    <property type="entry name" value="CCP"/>
    <property type="match status" value="1"/>
</dbReference>
<feature type="domain" description="Sushi" evidence="3">
    <location>
        <begin position="61"/>
        <end position="124"/>
    </location>
</feature>
<keyword evidence="4" id="KW-1185">Reference proteome</keyword>
<evidence type="ECO:0000256" key="1">
    <source>
        <dbReference type="ARBA" id="ARBA00023157"/>
    </source>
</evidence>
<dbReference type="GeneID" id="101849668"/>
<keyword evidence="1" id="KW-1015">Disulfide bond</keyword>